<evidence type="ECO:0000313" key="2">
    <source>
        <dbReference type="Proteomes" id="UP000184071"/>
    </source>
</evidence>
<name>A0A1M5FVK3_9FLAO</name>
<sequence>MLFEFFKALKGVFWTLFRFNKTSKYYDIQEVYFYEILCFFEAKTDFLKEVFLKINSKNF</sequence>
<reference evidence="2" key="1">
    <citation type="submission" date="2016-11" db="EMBL/GenBank/DDBJ databases">
        <authorList>
            <person name="Varghese N."/>
            <person name="Submissions S."/>
        </authorList>
    </citation>
    <scope>NUCLEOTIDE SEQUENCE [LARGE SCALE GENOMIC DNA]</scope>
    <source>
        <strain evidence="2">DSM 17963</strain>
    </source>
</reference>
<accession>A0A1M5FVK3</accession>
<organism evidence="1 2">
    <name type="scientific">Flavobacterium defluvii</name>
    <dbReference type="NCBI Taxonomy" id="370979"/>
    <lineage>
        <taxon>Bacteria</taxon>
        <taxon>Pseudomonadati</taxon>
        <taxon>Bacteroidota</taxon>
        <taxon>Flavobacteriia</taxon>
        <taxon>Flavobacteriales</taxon>
        <taxon>Flavobacteriaceae</taxon>
        <taxon>Flavobacterium</taxon>
    </lineage>
</organism>
<keyword evidence="2" id="KW-1185">Reference proteome</keyword>
<gene>
    <name evidence="1" type="ORF">SAMN05443663_101623</name>
</gene>
<proteinExistence type="predicted"/>
<protein>
    <submittedName>
        <fullName evidence="1">Uncharacterized protein</fullName>
    </submittedName>
</protein>
<evidence type="ECO:0000313" key="1">
    <source>
        <dbReference type="EMBL" id="SHF95580.1"/>
    </source>
</evidence>
<dbReference type="AlphaFoldDB" id="A0A1M5FVK3"/>
<dbReference type="EMBL" id="FQWC01000001">
    <property type="protein sequence ID" value="SHF95580.1"/>
    <property type="molecule type" value="Genomic_DNA"/>
</dbReference>
<dbReference type="Proteomes" id="UP000184071">
    <property type="component" value="Unassembled WGS sequence"/>
</dbReference>